<name>A0A6G1EZN1_9ORYZ</name>
<dbReference type="EMBL" id="SPHZ02000002">
    <property type="protein sequence ID" value="KAF0930096.1"/>
    <property type="molecule type" value="Genomic_DNA"/>
</dbReference>
<organism evidence="1 2">
    <name type="scientific">Oryza meyeriana var. granulata</name>
    <dbReference type="NCBI Taxonomy" id="110450"/>
    <lineage>
        <taxon>Eukaryota</taxon>
        <taxon>Viridiplantae</taxon>
        <taxon>Streptophyta</taxon>
        <taxon>Embryophyta</taxon>
        <taxon>Tracheophyta</taxon>
        <taxon>Spermatophyta</taxon>
        <taxon>Magnoliopsida</taxon>
        <taxon>Liliopsida</taxon>
        <taxon>Poales</taxon>
        <taxon>Poaceae</taxon>
        <taxon>BOP clade</taxon>
        <taxon>Oryzoideae</taxon>
        <taxon>Oryzeae</taxon>
        <taxon>Oryzinae</taxon>
        <taxon>Oryza</taxon>
        <taxon>Oryza meyeriana</taxon>
    </lineage>
</organism>
<reference evidence="1 2" key="1">
    <citation type="submission" date="2019-11" db="EMBL/GenBank/DDBJ databases">
        <title>Whole genome sequence of Oryza granulata.</title>
        <authorList>
            <person name="Li W."/>
        </authorList>
    </citation>
    <scope>NUCLEOTIDE SEQUENCE [LARGE SCALE GENOMIC DNA]</scope>
    <source>
        <strain evidence="2">cv. Menghai</strain>
        <tissue evidence="1">Leaf</tissue>
    </source>
</reference>
<comment type="caution">
    <text evidence="1">The sequence shown here is derived from an EMBL/GenBank/DDBJ whole genome shotgun (WGS) entry which is preliminary data.</text>
</comment>
<protein>
    <submittedName>
        <fullName evidence="1">Uncharacterized protein</fullName>
    </submittedName>
</protein>
<dbReference type="AlphaFoldDB" id="A0A6G1EZN1"/>
<evidence type="ECO:0000313" key="2">
    <source>
        <dbReference type="Proteomes" id="UP000479710"/>
    </source>
</evidence>
<accession>A0A6G1EZN1</accession>
<keyword evidence="2" id="KW-1185">Reference proteome</keyword>
<gene>
    <name evidence="1" type="ORF">E2562_027926</name>
</gene>
<dbReference type="Proteomes" id="UP000479710">
    <property type="component" value="Unassembled WGS sequence"/>
</dbReference>
<evidence type="ECO:0000313" key="1">
    <source>
        <dbReference type="EMBL" id="KAF0930096.1"/>
    </source>
</evidence>
<proteinExistence type="predicted"/>
<sequence>METAPHMQPQRDMVEQILPKPMQEMQLLLTSHSLSCSNMTVPALENVVVLEKSRTSVLHHCTMTGIAVDSLVAEPEGAVEG</sequence>